<dbReference type="Proteomes" id="UP000653099">
    <property type="component" value="Unassembled WGS sequence"/>
</dbReference>
<dbReference type="PROSITE" id="PS51318">
    <property type="entry name" value="TAT"/>
    <property type="match status" value="1"/>
</dbReference>
<reference evidence="2" key="1">
    <citation type="journal article" date="2014" name="Int. J. Syst. Evol. Microbiol.">
        <title>Complete genome sequence of Corynebacterium casei LMG S-19264T (=DSM 44701T), isolated from a smear-ripened cheese.</title>
        <authorList>
            <consortium name="US DOE Joint Genome Institute (JGI-PGF)"/>
            <person name="Walter F."/>
            <person name="Albersmeier A."/>
            <person name="Kalinowski J."/>
            <person name="Ruckert C."/>
        </authorList>
    </citation>
    <scope>NUCLEOTIDE SEQUENCE</scope>
    <source>
        <strain evidence="2">JCM 14359</strain>
    </source>
</reference>
<dbReference type="RefSeq" id="WP_188785643.1">
    <property type="nucleotide sequence ID" value="NZ_BMOC01000001.1"/>
</dbReference>
<gene>
    <name evidence="2" type="ORF">GCM10008995_03380</name>
</gene>
<evidence type="ECO:0000313" key="2">
    <source>
        <dbReference type="EMBL" id="GGI96677.1"/>
    </source>
</evidence>
<name>A0A830EE98_9EURY</name>
<dbReference type="EMBL" id="BMOC01000001">
    <property type="protein sequence ID" value="GGI96677.1"/>
    <property type="molecule type" value="Genomic_DNA"/>
</dbReference>
<keyword evidence="3" id="KW-1185">Reference proteome</keyword>
<feature type="transmembrane region" description="Helical" evidence="1">
    <location>
        <begin position="34"/>
        <end position="53"/>
    </location>
</feature>
<keyword evidence="1" id="KW-0472">Membrane</keyword>
<accession>A0A830EE98</accession>
<organism evidence="2 3">
    <name type="scientific">Halobellus salinus</name>
    <dbReference type="NCBI Taxonomy" id="931585"/>
    <lineage>
        <taxon>Archaea</taxon>
        <taxon>Methanobacteriati</taxon>
        <taxon>Methanobacteriota</taxon>
        <taxon>Stenosarchaea group</taxon>
        <taxon>Halobacteria</taxon>
        <taxon>Halobacteriales</taxon>
        <taxon>Haloferacaceae</taxon>
        <taxon>Halobellus</taxon>
    </lineage>
</organism>
<feature type="transmembrane region" description="Helical" evidence="1">
    <location>
        <begin position="7"/>
        <end position="28"/>
    </location>
</feature>
<dbReference type="InterPro" id="IPR006311">
    <property type="entry name" value="TAT_signal"/>
</dbReference>
<evidence type="ECO:0000256" key="1">
    <source>
        <dbReference type="SAM" id="Phobius"/>
    </source>
</evidence>
<dbReference type="AlphaFoldDB" id="A0A830EE98"/>
<evidence type="ECO:0008006" key="4">
    <source>
        <dbReference type="Google" id="ProtNLM"/>
    </source>
</evidence>
<keyword evidence="1" id="KW-1133">Transmembrane helix</keyword>
<evidence type="ECO:0000313" key="3">
    <source>
        <dbReference type="Proteomes" id="UP000653099"/>
    </source>
</evidence>
<protein>
    <recommendedName>
        <fullName evidence="4">Coiled-coil protein</fullName>
    </recommendedName>
</protein>
<comment type="caution">
    <text evidence="2">The sequence shown here is derived from an EMBL/GenBank/DDBJ whole genome shotgun (WGS) entry which is preliminary data.</text>
</comment>
<sequence length="687" mass="74721">MNSTRRDALTAGGVVTALAAAGVAVFLFSGSSDAVLFFIAGVPVVLILGGVAWHRRETRSSGTTSPRIESMTDDLADDVEELFVTYRRLETETPWDPSAHADSVQGIKRDLENRGFEITTGGDTVDVTVTDYPMGMGALSQHRTAVRDARDALESEYRADIDAQIEAMSDQIDRLIDGNLLDPSAAGAVADAPAVGADPGRLAGVLGDRRKTFQDLLDDAESKVHSVTGERVVEWSAVEGRIAAGQYEAAAEHVLDPDGATPPDPGPKKAELLELIDTVESSVAAQYADPARFETLGEVRGEIEAIDSAYEVDELDERLRPRALRASAEVLTDMREELTGYIEQFSRSNVPDGFFERPGVLDRSLESELRGASDLDAFRTLWTGMADDLAAALDTAGERDGALRAYDDVVNIVERALATDGEVTESDVPYDPAEPIMRLYAHRNPEVGFMPGRPALTQDTEVIGQQFGLAVDVQLDPPETRDVTVAVTIRDETHRRTRTLEGSGRIGFDGILGGQATVAASADDDRFGSRETELTLDRDRTVNLQLSEETAIERLCAGVETNAELLLTEVEDDITARYESEQYLTDGMDLGVQDEYTQCVLALWADNAGLSVQVETDSVLVYDRQRMQNQLVDLTEQRVGDAGELAYETMRERFLKPPASDALIRDILAQAELSIDVELTDDKVVSA</sequence>
<proteinExistence type="predicted"/>
<reference evidence="2" key="2">
    <citation type="submission" date="2020-09" db="EMBL/GenBank/DDBJ databases">
        <authorList>
            <person name="Sun Q."/>
            <person name="Ohkuma M."/>
        </authorList>
    </citation>
    <scope>NUCLEOTIDE SEQUENCE</scope>
    <source>
        <strain evidence="2">JCM 14359</strain>
    </source>
</reference>
<keyword evidence="1" id="KW-0812">Transmembrane</keyword>
<dbReference type="OrthoDB" id="204713at2157"/>